<organism evidence="6 7">
    <name type="scientific">Pseudoprimorskyibacter insulae</name>
    <dbReference type="NCBI Taxonomy" id="1695997"/>
    <lineage>
        <taxon>Bacteria</taxon>
        <taxon>Pseudomonadati</taxon>
        <taxon>Pseudomonadota</taxon>
        <taxon>Alphaproteobacteria</taxon>
        <taxon>Rhodobacterales</taxon>
        <taxon>Paracoccaceae</taxon>
        <taxon>Pseudoprimorskyibacter</taxon>
    </lineage>
</organism>
<dbReference type="Pfam" id="PF00753">
    <property type="entry name" value="Lactamase_B"/>
    <property type="match status" value="1"/>
</dbReference>
<evidence type="ECO:0000313" key="7">
    <source>
        <dbReference type="Proteomes" id="UP000244904"/>
    </source>
</evidence>
<dbReference type="SMART" id="SM00849">
    <property type="entry name" value="Lactamase_B"/>
    <property type="match status" value="1"/>
</dbReference>
<evidence type="ECO:0000259" key="5">
    <source>
        <dbReference type="SMART" id="SM00849"/>
    </source>
</evidence>
<keyword evidence="3 6" id="KW-0378">Hydrolase</keyword>
<dbReference type="EMBL" id="OMOJ01000001">
    <property type="protein sequence ID" value="SPF78161.1"/>
    <property type="molecule type" value="Genomic_DNA"/>
</dbReference>
<evidence type="ECO:0000256" key="2">
    <source>
        <dbReference type="ARBA" id="ARBA00022723"/>
    </source>
</evidence>
<dbReference type="GO" id="GO:0016787">
    <property type="term" value="F:hydrolase activity"/>
    <property type="evidence" value="ECO:0007669"/>
    <property type="project" value="UniProtKB-KW"/>
</dbReference>
<dbReference type="Proteomes" id="UP000244904">
    <property type="component" value="Unassembled WGS sequence"/>
</dbReference>
<comment type="similarity">
    <text evidence="1">Belongs to the metallo-beta-lactamase superfamily.</text>
</comment>
<dbReference type="InterPro" id="IPR051013">
    <property type="entry name" value="MBL_superfamily_lactonases"/>
</dbReference>
<gene>
    <name evidence="6" type="primary">ytnP</name>
    <name evidence="6" type="ORF">PRI8871_00754</name>
</gene>
<name>A0A2R8AQ28_9RHOB</name>
<reference evidence="7" key="1">
    <citation type="submission" date="2018-03" db="EMBL/GenBank/DDBJ databases">
        <authorList>
            <person name="Rodrigo-Torres L."/>
            <person name="Arahal R. D."/>
            <person name="Lucena T."/>
        </authorList>
    </citation>
    <scope>NUCLEOTIDE SEQUENCE [LARGE SCALE GENOMIC DNA]</scope>
    <source>
        <strain evidence="7">CECT 8871</strain>
    </source>
</reference>
<dbReference type="OrthoDB" id="9773738at2"/>
<evidence type="ECO:0000256" key="4">
    <source>
        <dbReference type="ARBA" id="ARBA00022833"/>
    </source>
</evidence>
<dbReference type="CDD" id="cd16277">
    <property type="entry name" value="metallo-hydrolase-like_MBL-fold"/>
    <property type="match status" value="1"/>
</dbReference>
<dbReference type="Gene3D" id="3.60.15.10">
    <property type="entry name" value="Ribonuclease Z/Hydroxyacylglutathione hydrolase-like"/>
    <property type="match status" value="1"/>
</dbReference>
<dbReference type="SUPFAM" id="SSF56281">
    <property type="entry name" value="Metallo-hydrolase/oxidoreductase"/>
    <property type="match status" value="1"/>
</dbReference>
<sequence length="293" mass="31916">MMYRRKIGDAEVFNIVEMIAPTHDPAMLYPALGPEGLRDVADRLTPDHFWPATGKLIIGIQIWVVKLGEDVIVIDTGVGNGKPRGLPRFDRLNTLAPVWLSAIGATPEAVTHVINTHLHGDHVGGNTVASGDGWTAAFPNARYWMPQRDYDYWLPRYHEAKGIGETEAFTDGVMPLVEAGKVTFYGEGQEIVPGLTMKAAYGHTPGMMRADLTCADEAGVFCADIFHSPLQILRPDINTVIDVLPEVAQATRMTFLAEMADTGALVMPCHFGAPHAVRIVRDGDGFGFVPDVV</sequence>
<keyword evidence="4" id="KW-0862">Zinc</keyword>
<dbReference type="EC" id="3.1.1.-" evidence="6"/>
<protein>
    <submittedName>
        <fullName evidence="6">Putative quorum-quenching lactonase YtnP</fullName>
        <ecNumber evidence="6">3.1.1.-</ecNumber>
    </submittedName>
</protein>
<dbReference type="GO" id="GO:0046872">
    <property type="term" value="F:metal ion binding"/>
    <property type="evidence" value="ECO:0007669"/>
    <property type="project" value="UniProtKB-KW"/>
</dbReference>
<dbReference type="RefSeq" id="WP_108884831.1">
    <property type="nucleotide sequence ID" value="NZ_OMOJ01000001.1"/>
</dbReference>
<keyword evidence="2" id="KW-0479">Metal-binding</keyword>
<accession>A0A2R8AQ28</accession>
<dbReference type="AlphaFoldDB" id="A0A2R8AQ28"/>
<evidence type="ECO:0000256" key="1">
    <source>
        <dbReference type="ARBA" id="ARBA00007749"/>
    </source>
</evidence>
<feature type="domain" description="Metallo-beta-lactamase" evidence="5">
    <location>
        <begin position="59"/>
        <end position="270"/>
    </location>
</feature>
<dbReference type="InterPro" id="IPR001279">
    <property type="entry name" value="Metallo-B-lactamas"/>
</dbReference>
<dbReference type="PANTHER" id="PTHR42978:SF6">
    <property type="entry name" value="QUORUM-QUENCHING LACTONASE YTNP-RELATED"/>
    <property type="match status" value="1"/>
</dbReference>
<keyword evidence="7" id="KW-1185">Reference proteome</keyword>
<evidence type="ECO:0000256" key="3">
    <source>
        <dbReference type="ARBA" id="ARBA00022801"/>
    </source>
</evidence>
<evidence type="ECO:0000313" key="6">
    <source>
        <dbReference type="EMBL" id="SPF78161.1"/>
    </source>
</evidence>
<dbReference type="InterPro" id="IPR036866">
    <property type="entry name" value="RibonucZ/Hydroxyglut_hydro"/>
</dbReference>
<proteinExistence type="inferred from homology"/>
<dbReference type="PANTHER" id="PTHR42978">
    <property type="entry name" value="QUORUM-QUENCHING LACTONASE YTNP-RELATED-RELATED"/>
    <property type="match status" value="1"/>
</dbReference>